<dbReference type="HOGENOM" id="CLU_3014461_0_0_1"/>
<accession>A0A099NR91</accession>
<reference evidence="2" key="1">
    <citation type="journal article" date="2014" name="Microb. Cell Fact.">
        <title>Exploiting Issatchenkia orientalis SD108 for succinic acid production.</title>
        <authorList>
            <person name="Xiao H."/>
            <person name="Shao Z."/>
            <person name="Jiang Y."/>
            <person name="Dole S."/>
            <person name="Zhao H."/>
        </authorList>
    </citation>
    <scope>NUCLEOTIDE SEQUENCE [LARGE SCALE GENOMIC DNA]</scope>
    <source>
        <strain evidence="2">SD108</strain>
    </source>
</reference>
<sequence length="56" mass="6216">MNTNGHLTLNSRDIDYLAKDCASSTVGMGRCLYGRTNHFLVRNLVVAENFLFGVLP</sequence>
<dbReference type="EMBL" id="JQFK01000771">
    <property type="protein sequence ID" value="KGK35303.1"/>
    <property type="molecule type" value="Genomic_DNA"/>
</dbReference>
<protein>
    <submittedName>
        <fullName evidence="1">Uncharacterized protein</fullName>
    </submittedName>
</protein>
<comment type="caution">
    <text evidence="1">The sequence shown here is derived from an EMBL/GenBank/DDBJ whole genome shotgun (WGS) entry which is preliminary data.</text>
</comment>
<gene>
    <name evidence="1" type="ORF">JL09_g5547</name>
</gene>
<dbReference type="Proteomes" id="UP000029867">
    <property type="component" value="Unassembled WGS sequence"/>
</dbReference>
<dbReference type="AlphaFoldDB" id="A0A099NR91"/>
<name>A0A099NR91_PICKU</name>
<proteinExistence type="predicted"/>
<evidence type="ECO:0000313" key="1">
    <source>
        <dbReference type="EMBL" id="KGK35303.1"/>
    </source>
</evidence>
<organism evidence="1 2">
    <name type="scientific">Pichia kudriavzevii</name>
    <name type="common">Yeast</name>
    <name type="synonym">Issatchenkia orientalis</name>
    <dbReference type="NCBI Taxonomy" id="4909"/>
    <lineage>
        <taxon>Eukaryota</taxon>
        <taxon>Fungi</taxon>
        <taxon>Dikarya</taxon>
        <taxon>Ascomycota</taxon>
        <taxon>Saccharomycotina</taxon>
        <taxon>Pichiomycetes</taxon>
        <taxon>Pichiales</taxon>
        <taxon>Pichiaceae</taxon>
        <taxon>Pichia</taxon>
    </lineage>
</organism>
<evidence type="ECO:0000313" key="2">
    <source>
        <dbReference type="Proteomes" id="UP000029867"/>
    </source>
</evidence>